<accession>A0A382XZ20</accession>
<sequence length="267" mass="30151">FYREGRYRLAEEYFSSILNDDRDYRDPAAQLMLAKSQYRQGKLNEAEQSGKSFISSYPESRYEFHAKTLLGDIALSKGQNTRAFEIYLSIVLLSEDPTSRSELYQRILACIGFGLKEDSVESILFLETNPAKRAILNFSRAYVARQNGDKYDLRMALEGIDTLNLPTAYNLQYQTLRNILDKNISPQNTIAVLLPLSGLEQDKGQSYLMGLGDFFQNQPACNSSRFLVYDTGGNSVEAIRFVKSILNNHLIIAVLGPLLDEELVAVS</sequence>
<reference evidence="1" key="1">
    <citation type="submission" date="2018-05" db="EMBL/GenBank/DDBJ databases">
        <authorList>
            <person name="Lanie J.A."/>
            <person name="Ng W.-L."/>
            <person name="Kazmierczak K.M."/>
            <person name="Andrzejewski T.M."/>
            <person name="Davidsen T.M."/>
            <person name="Wayne K.J."/>
            <person name="Tettelin H."/>
            <person name="Glass J.I."/>
            <person name="Rusch D."/>
            <person name="Podicherti R."/>
            <person name="Tsui H.-C.T."/>
            <person name="Winkler M.E."/>
        </authorList>
    </citation>
    <scope>NUCLEOTIDE SEQUENCE</scope>
</reference>
<evidence type="ECO:0000313" key="1">
    <source>
        <dbReference type="EMBL" id="SVD76372.1"/>
    </source>
</evidence>
<organism evidence="1">
    <name type="scientific">marine metagenome</name>
    <dbReference type="NCBI Taxonomy" id="408172"/>
    <lineage>
        <taxon>unclassified sequences</taxon>
        <taxon>metagenomes</taxon>
        <taxon>ecological metagenomes</taxon>
    </lineage>
</organism>
<dbReference type="InterPro" id="IPR011990">
    <property type="entry name" value="TPR-like_helical_dom_sf"/>
</dbReference>
<dbReference type="Pfam" id="PF13432">
    <property type="entry name" value="TPR_16"/>
    <property type="match status" value="1"/>
</dbReference>
<dbReference type="SUPFAM" id="SSF53822">
    <property type="entry name" value="Periplasmic binding protein-like I"/>
    <property type="match status" value="1"/>
</dbReference>
<dbReference type="Gene3D" id="1.25.40.10">
    <property type="entry name" value="Tetratricopeptide repeat domain"/>
    <property type="match status" value="1"/>
</dbReference>
<name>A0A382XZ20_9ZZZZ</name>
<feature type="non-terminal residue" evidence="1">
    <location>
        <position position="267"/>
    </location>
</feature>
<dbReference type="SUPFAM" id="SSF48452">
    <property type="entry name" value="TPR-like"/>
    <property type="match status" value="1"/>
</dbReference>
<dbReference type="InterPro" id="IPR028082">
    <property type="entry name" value="Peripla_BP_I"/>
</dbReference>
<protein>
    <submittedName>
        <fullName evidence="1">Uncharacterized protein</fullName>
    </submittedName>
</protein>
<proteinExistence type="predicted"/>
<dbReference type="AlphaFoldDB" id="A0A382XZ20"/>
<gene>
    <name evidence="1" type="ORF">METZ01_LOCUS429226</name>
</gene>
<dbReference type="EMBL" id="UINC01171681">
    <property type="protein sequence ID" value="SVD76372.1"/>
    <property type="molecule type" value="Genomic_DNA"/>
</dbReference>
<feature type="non-terminal residue" evidence="1">
    <location>
        <position position="1"/>
    </location>
</feature>